<dbReference type="EMBL" id="BARU01022235">
    <property type="protein sequence ID" value="GAH54445.1"/>
    <property type="molecule type" value="Genomic_DNA"/>
</dbReference>
<proteinExistence type="predicted"/>
<keyword evidence="1" id="KW-0472">Membrane</keyword>
<sequence>MSFFYPSSDISYHDEYRKAALLAGHNHQIFYEVGKIYLSIWPEISEKDKDFTFDILRKITSGKEREKLQNLMQIWDLNVKDYAVMEKILPEDVTIYRFYARFLGEKSLSLEKRQEMLARAEFMEFERAKKEYHAGENDFLYFRLKEALTHFKSCVNALIHFGIFFLLAVPALNSWVFP</sequence>
<comment type="caution">
    <text evidence="2">The sequence shown here is derived from an EMBL/GenBank/DDBJ whole genome shotgun (WGS) entry which is preliminary data.</text>
</comment>
<evidence type="ECO:0000256" key="1">
    <source>
        <dbReference type="SAM" id="Phobius"/>
    </source>
</evidence>
<accession>X1HBK2</accession>
<evidence type="ECO:0000313" key="2">
    <source>
        <dbReference type="EMBL" id="GAH54445.1"/>
    </source>
</evidence>
<gene>
    <name evidence="2" type="ORF">S03H2_36246</name>
</gene>
<keyword evidence="1" id="KW-1133">Transmembrane helix</keyword>
<protein>
    <submittedName>
        <fullName evidence="2">Uncharacterized protein</fullName>
    </submittedName>
</protein>
<keyword evidence="1" id="KW-0812">Transmembrane</keyword>
<feature type="transmembrane region" description="Helical" evidence="1">
    <location>
        <begin position="153"/>
        <end position="172"/>
    </location>
</feature>
<organism evidence="2">
    <name type="scientific">marine sediment metagenome</name>
    <dbReference type="NCBI Taxonomy" id="412755"/>
    <lineage>
        <taxon>unclassified sequences</taxon>
        <taxon>metagenomes</taxon>
        <taxon>ecological metagenomes</taxon>
    </lineage>
</organism>
<reference evidence="2" key="1">
    <citation type="journal article" date="2014" name="Front. Microbiol.">
        <title>High frequency of phylogenetically diverse reductive dehalogenase-homologous genes in deep subseafloor sedimentary metagenomes.</title>
        <authorList>
            <person name="Kawai M."/>
            <person name="Futagami T."/>
            <person name="Toyoda A."/>
            <person name="Takaki Y."/>
            <person name="Nishi S."/>
            <person name="Hori S."/>
            <person name="Arai W."/>
            <person name="Tsubouchi T."/>
            <person name="Morono Y."/>
            <person name="Uchiyama I."/>
            <person name="Ito T."/>
            <person name="Fujiyama A."/>
            <person name="Inagaki F."/>
            <person name="Takami H."/>
        </authorList>
    </citation>
    <scope>NUCLEOTIDE SEQUENCE</scope>
    <source>
        <strain evidence="2">Expedition CK06-06</strain>
    </source>
</reference>
<dbReference type="AlphaFoldDB" id="X1HBK2"/>
<name>X1HBK2_9ZZZZ</name>